<accession>A0A3B7MUG6</accession>
<dbReference type="InterPro" id="IPR000994">
    <property type="entry name" value="Pept_M24"/>
</dbReference>
<comment type="cofactor">
    <cofactor evidence="2">
        <name>Mn(2+)</name>
        <dbReference type="ChEBI" id="CHEBI:29035"/>
    </cofactor>
</comment>
<keyword evidence="9" id="KW-0031">Aminopeptidase</keyword>
<keyword evidence="9" id="KW-0645">Protease</keyword>
<keyword evidence="6" id="KW-0378">Hydrolase</keyword>
<dbReference type="Pfam" id="PF00557">
    <property type="entry name" value="Peptidase_M24"/>
    <property type="match status" value="1"/>
</dbReference>
<dbReference type="GO" id="GO:0005829">
    <property type="term" value="C:cytosol"/>
    <property type="evidence" value="ECO:0007669"/>
    <property type="project" value="TreeGrafter"/>
</dbReference>
<evidence type="ECO:0000256" key="6">
    <source>
        <dbReference type="ARBA" id="ARBA00022801"/>
    </source>
</evidence>
<dbReference type="InterPro" id="IPR007865">
    <property type="entry name" value="Aminopep_P_N"/>
</dbReference>
<dbReference type="Gene3D" id="3.90.230.10">
    <property type="entry name" value="Creatinase/methionine aminopeptidase superfamily"/>
    <property type="match status" value="1"/>
</dbReference>
<evidence type="ECO:0000256" key="1">
    <source>
        <dbReference type="ARBA" id="ARBA00001424"/>
    </source>
</evidence>
<dbReference type="SUPFAM" id="SSF53092">
    <property type="entry name" value="Creatinase/prolidase N-terminal domain"/>
    <property type="match status" value="1"/>
</dbReference>
<dbReference type="SUPFAM" id="SSF55920">
    <property type="entry name" value="Creatinase/aminopeptidase"/>
    <property type="match status" value="1"/>
</dbReference>
<evidence type="ECO:0000256" key="7">
    <source>
        <dbReference type="ARBA" id="ARBA00023211"/>
    </source>
</evidence>
<keyword evidence="7" id="KW-0464">Manganese</keyword>
<organism evidence="9 10">
    <name type="scientific">Paraflavitalea soli</name>
    <dbReference type="NCBI Taxonomy" id="2315862"/>
    <lineage>
        <taxon>Bacteria</taxon>
        <taxon>Pseudomonadati</taxon>
        <taxon>Bacteroidota</taxon>
        <taxon>Chitinophagia</taxon>
        <taxon>Chitinophagales</taxon>
        <taxon>Chitinophagaceae</taxon>
        <taxon>Paraflavitalea</taxon>
    </lineage>
</organism>
<evidence type="ECO:0000313" key="10">
    <source>
        <dbReference type="Proteomes" id="UP000263900"/>
    </source>
</evidence>
<dbReference type="Proteomes" id="UP000263900">
    <property type="component" value="Chromosome"/>
</dbReference>
<feature type="domain" description="Aminopeptidase P N-terminal" evidence="8">
    <location>
        <begin position="6"/>
        <end position="138"/>
    </location>
</feature>
<dbReference type="EC" id="3.4.11.9" evidence="4"/>
<dbReference type="CDD" id="cd01087">
    <property type="entry name" value="Prolidase"/>
    <property type="match status" value="1"/>
</dbReference>
<dbReference type="PANTHER" id="PTHR43226:SF4">
    <property type="entry name" value="XAA-PRO AMINOPEPTIDASE 3"/>
    <property type="match status" value="1"/>
</dbReference>
<evidence type="ECO:0000313" key="9">
    <source>
        <dbReference type="EMBL" id="AXY76646.1"/>
    </source>
</evidence>
<dbReference type="Gene3D" id="3.40.350.10">
    <property type="entry name" value="Creatinase/prolidase N-terminal domain"/>
    <property type="match status" value="1"/>
</dbReference>
<dbReference type="SMART" id="SM01011">
    <property type="entry name" value="AMP_N"/>
    <property type="match status" value="1"/>
</dbReference>
<comment type="similarity">
    <text evidence="3">Belongs to the peptidase M24B family.</text>
</comment>
<comment type="catalytic activity">
    <reaction evidence="1">
        <text>Release of any N-terminal amino acid, including proline, that is linked to proline, even from a dipeptide or tripeptide.</text>
        <dbReference type="EC" id="3.4.11.9"/>
    </reaction>
</comment>
<dbReference type="RefSeq" id="WP_119052523.1">
    <property type="nucleotide sequence ID" value="NZ_CP032157.1"/>
</dbReference>
<dbReference type="PANTHER" id="PTHR43226">
    <property type="entry name" value="XAA-PRO AMINOPEPTIDASE 3"/>
    <property type="match status" value="1"/>
</dbReference>
<dbReference type="InterPro" id="IPR052433">
    <property type="entry name" value="X-Pro_dipept-like"/>
</dbReference>
<dbReference type="GO" id="GO:0030145">
    <property type="term" value="F:manganese ion binding"/>
    <property type="evidence" value="ECO:0007669"/>
    <property type="project" value="InterPro"/>
</dbReference>
<evidence type="ECO:0000259" key="8">
    <source>
        <dbReference type="SMART" id="SM01011"/>
    </source>
</evidence>
<keyword evidence="5" id="KW-0479">Metal-binding</keyword>
<dbReference type="InterPro" id="IPR036005">
    <property type="entry name" value="Creatinase/aminopeptidase-like"/>
</dbReference>
<dbReference type="KEGG" id="pseg:D3H65_22775"/>
<evidence type="ECO:0000256" key="3">
    <source>
        <dbReference type="ARBA" id="ARBA00008766"/>
    </source>
</evidence>
<proteinExistence type="inferred from homology"/>
<evidence type="ECO:0000256" key="5">
    <source>
        <dbReference type="ARBA" id="ARBA00022723"/>
    </source>
</evidence>
<dbReference type="GO" id="GO:0006508">
    <property type="term" value="P:proteolysis"/>
    <property type="evidence" value="ECO:0007669"/>
    <property type="project" value="TreeGrafter"/>
</dbReference>
<evidence type="ECO:0000256" key="2">
    <source>
        <dbReference type="ARBA" id="ARBA00001936"/>
    </source>
</evidence>
<reference evidence="9 10" key="1">
    <citation type="submission" date="2018-09" db="EMBL/GenBank/DDBJ databases">
        <title>Genome sequencing of strain 6GH32-13.</title>
        <authorList>
            <person name="Weon H.-Y."/>
            <person name="Heo J."/>
            <person name="Kwon S.-W."/>
        </authorList>
    </citation>
    <scope>NUCLEOTIDE SEQUENCE [LARGE SCALE GENOMIC DNA]</scope>
    <source>
        <strain evidence="9 10">5GH32-13</strain>
    </source>
</reference>
<dbReference type="EMBL" id="CP032157">
    <property type="protein sequence ID" value="AXY76646.1"/>
    <property type="molecule type" value="Genomic_DNA"/>
</dbReference>
<protein>
    <recommendedName>
        <fullName evidence="4">Xaa-Pro aminopeptidase</fullName>
        <ecNumber evidence="4">3.4.11.9</ecNumber>
    </recommendedName>
</protein>
<dbReference type="OrthoDB" id="9806388at2"/>
<dbReference type="Pfam" id="PF05195">
    <property type="entry name" value="AMP_N"/>
    <property type="match status" value="1"/>
</dbReference>
<keyword evidence="10" id="KW-1185">Reference proteome</keyword>
<dbReference type="GO" id="GO:0070006">
    <property type="term" value="F:metalloaminopeptidase activity"/>
    <property type="evidence" value="ECO:0007669"/>
    <property type="project" value="InterPro"/>
</dbReference>
<name>A0A3B7MUG6_9BACT</name>
<gene>
    <name evidence="9" type="ORF">D3H65_22775</name>
</gene>
<evidence type="ECO:0000256" key="4">
    <source>
        <dbReference type="ARBA" id="ARBA00012574"/>
    </source>
</evidence>
<dbReference type="AlphaFoldDB" id="A0A3B7MUG6"/>
<dbReference type="InterPro" id="IPR029149">
    <property type="entry name" value="Creatin/AminoP/Spt16_N"/>
</dbReference>
<sequence>MHFTLFNTSVYSSRRQALLQNTGSGLILLMGNEESSMNYKDNTYPFRQDSTFLYYFGLDVAGLAAVLDAESGEVVIFGNELSMDDIVWTGPLPSVKEMAAAVGVSHTAPYNDITTHVRKAQLAGRTVHILPPYRPENRIKLATWLQVPVQDVDRQVSLKLIKAVISQRVIKEDAEVAEIEKAVSISADMHLAGIQYARPGMKEYEVAAKVQEVAFAAGGRLSYPIICTVNGETLHNHYYGNTIREGQMLLLDAGAENDLHYAGDLTRTFPVGKKFTTEQKEVYNTVLASLDHAINLLKPGIRFRDVHAGACEKLVEGLTAIGIMKGNAAEAVAAGAHTLFFQCGLGHMMGMDVHDMEDLGEQYVGYSDDLQKSKEFGWKSLRLGRAVEPGYVLTIEPGVYIIPSLIDQWVAEKKHTNFINYKTLETFRNFSGIRVEDNFLVTADGNRKLGKYLPKSAEEIESLRS</sequence>